<comment type="caution">
    <text evidence="2">The sequence shown here is derived from an EMBL/GenBank/DDBJ whole genome shotgun (WGS) entry which is preliminary data.</text>
</comment>
<dbReference type="Proteomes" id="UP001642405">
    <property type="component" value="Unassembled WGS sequence"/>
</dbReference>
<proteinExistence type="predicted"/>
<organism evidence="2 3">
    <name type="scientific">Sporothrix curviconia</name>
    <dbReference type="NCBI Taxonomy" id="1260050"/>
    <lineage>
        <taxon>Eukaryota</taxon>
        <taxon>Fungi</taxon>
        <taxon>Dikarya</taxon>
        <taxon>Ascomycota</taxon>
        <taxon>Pezizomycotina</taxon>
        <taxon>Sordariomycetes</taxon>
        <taxon>Sordariomycetidae</taxon>
        <taxon>Ophiostomatales</taxon>
        <taxon>Ophiostomataceae</taxon>
        <taxon>Sporothrix</taxon>
    </lineage>
</organism>
<dbReference type="EMBL" id="CAWUHB010000092">
    <property type="protein sequence ID" value="CAK7234995.1"/>
    <property type="molecule type" value="Genomic_DNA"/>
</dbReference>
<name>A0ABP0CVK6_9PEZI</name>
<feature type="region of interest" description="Disordered" evidence="1">
    <location>
        <begin position="57"/>
        <end position="135"/>
    </location>
</feature>
<keyword evidence="3" id="KW-1185">Reference proteome</keyword>
<feature type="compositionally biased region" description="Acidic residues" evidence="1">
    <location>
        <begin position="70"/>
        <end position="88"/>
    </location>
</feature>
<evidence type="ECO:0000313" key="3">
    <source>
        <dbReference type="Proteomes" id="UP001642405"/>
    </source>
</evidence>
<reference evidence="2 3" key="1">
    <citation type="submission" date="2024-01" db="EMBL/GenBank/DDBJ databases">
        <authorList>
            <person name="Allen C."/>
            <person name="Tagirdzhanova G."/>
        </authorList>
    </citation>
    <scope>NUCLEOTIDE SEQUENCE [LARGE SCALE GENOMIC DNA]</scope>
</reference>
<gene>
    <name evidence="2" type="ORF">SCUCBS95973_009120</name>
</gene>
<sequence>MVPTWTFDMNAAPATGSVFHVPSQADSDYYSFDGLDCLLEADPLPMPTFQFTSLITTEQPMPFFSPQSDSDVDIDTEEQNDEDDEPEEERAREDPGSFSQLGSRLPSLQPGDNNDDLARQNAHIRYGQKSTNGKR</sequence>
<feature type="compositionally biased region" description="Polar residues" evidence="1">
    <location>
        <begin position="57"/>
        <end position="69"/>
    </location>
</feature>
<evidence type="ECO:0000313" key="2">
    <source>
        <dbReference type="EMBL" id="CAK7234995.1"/>
    </source>
</evidence>
<protein>
    <submittedName>
        <fullName evidence="2">Uncharacterized protein</fullName>
    </submittedName>
</protein>
<accession>A0ABP0CVK6</accession>
<evidence type="ECO:0000256" key="1">
    <source>
        <dbReference type="SAM" id="MobiDB-lite"/>
    </source>
</evidence>